<dbReference type="SUPFAM" id="SSF51306">
    <property type="entry name" value="LexA/Signal peptidase"/>
    <property type="match status" value="1"/>
</dbReference>
<dbReference type="PANTHER" id="PTHR10806:SF6">
    <property type="entry name" value="SIGNAL PEPTIDASE COMPLEX CATALYTIC SUBUNIT SEC11"/>
    <property type="match status" value="1"/>
</dbReference>
<dbReference type="InterPro" id="IPR001733">
    <property type="entry name" value="Peptidase_S26B"/>
</dbReference>
<dbReference type="InterPro" id="IPR019533">
    <property type="entry name" value="Peptidase_S26"/>
</dbReference>
<comment type="subcellular location">
    <subcellularLocation>
        <location evidence="1">Membrane</location>
    </subcellularLocation>
</comment>
<accession>A0A4U8Q6Y2</accession>
<dbReference type="CDD" id="cd06530">
    <property type="entry name" value="S26_SPase_I"/>
    <property type="match status" value="1"/>
</dbReference>
<evidence type="ECO:0000256" key="6">
    <source>
        <dbReference type="SAM" id="Phobius"/>
    </source>
</evidence>
<keyword evidence="2 6" id="KW-0812">Transmembrane</keyword>
<dbReference type="Pfam" id="PF10502">
    <property type="entry name" value="Peptidase_S26"/>
    <property type="match status" value="1"/>
</dbReference>
<evidence type="ECO:0000313" key="9">
    <source>
        <dbReference type="Proteomes" id="UP000306509"/>
    </source>
</evidence>
<organism evidence="8 9">
    <name type="scientific">Robinsoniella peoriensis</name>
    <dbReference type="NCBI Taxonomy" id="180332"/>
    <lineage>
        <taxon>Bacteria</taxon>
        <taxon>Bacillati</taxon>
        <taxon>Bacillota</taxon>
        <taxon>Clostridia</taxon>
        <taxon>Lachnospirales</taxon>
        <taxon>Lachnospiraceae</taxon>
        <taxon>Robinsoniella</taxon>
    </lineage>
</organism>
<sequence length="171" mass="18471">MLKKVCGILSSLLLIILALVAAALIVPHFFGYQTMAVLSGSMEPNIGVGSIAYVKEAPFDELKVGDVISFHMGSDTVVTHRIKDVDQENQLITTKGDANEVQDAEPVAAPSIIGKVGFHIPLMGYISIYAKTPLGIAGICAVFIVLILLVFLPEIFSKDEKKENKKDSKKE</sequence>
<dbReference type="Proteomes" id="UP000306509">
    <property type="component" value="Unassembled WGS sequence"/>
</dbReference>
<dbReference type="EC" id="3.4.21.89" evidence="5"/>
<proteinExistence type="predicted"/>
<evidence type="ECO:0000313" key="8">
    <source>
        <dbReference type="EMBL" id="TLD00249.1"/>
    </source>
</evidence>
<dbReference type="GO" id="GO:0006465">
    <property type="term" value="P:signal peptide processing"/>
    <property type="evidence" value="ECO:0007669"/>
    <property type="project" value="UniProtKB-UniRule"/>
</dbReference>
<feature type="domain" description="Peptidase S26" evidence="7">
    <location>
        <begin position="13"/>
        <end position="74"/>
    </location>
</feature>
<name>A0A4U8Q6Y2_9FIRM</name>
<dbReference type="AlphaFoldDB" id="A0A4U8Q6Y2"/>
<keyword evidence="9" id="KW-1185">Reference proteome</keyword>
<evidence type="ECO:0000256" key="2">
    <source>
        <dbReference type="ARBA" id="ARBA00022692"/>
    </source>
</evidence>
<keyword evidence="4 6" id="KW-0472">Membrane</keyword>
<dbReference type="PANTHER" id="PTHR10806">
    <property type="entry name" value="SIGNAL PEPTIDASE COMPLEX CATALYTIC SUBUNIT SEC11"/>
    <property type="match status" value="1"/>
</dbReference>
<dbReference type="NCBIfam" id="TIGR02228">
    <property type="entry name" value="sigpep_I_arch"/>
    <property type="match status" value="1"/>
</dbReference>
<evidence type="ECO:0000256" key="3">
    <source>
        <dbReference type="ARBA" id="ARBA00022989"/>
    </source>
</evidence>
<evidence type="ECO:0000256" key="4">
    <source>
        <dbReference type="ARBA" id="ARBA00023136"/>
    </source>
</evidence>
<dbReference type="InterPro" id="IPR036286">
    <property type="entry name" value="LexA/Signal_pep-like_sf"/>
</dbReference>
<feature type="transmembrane region" description="Helical" evidence="6">
    <location>
        <begin position="134"/>
        <end position="156"/>
    </location>
</feature>
<evidence type="ECO:0000256" key="1">
    <source>
        <dbReference type="ARBA" id="ARBA00004370"/>
    </source>
</evidence>
<dbReference type="GO" id="GO:0009003">
    <property type="term" value="F:signal peptidase activity"/>
    <property type="evidence" value="ECO:0007669"/>
    <property type="project" value="UniProtKB-EC"/>
</dbReference>
<dbReference type="GO" id="GO:0004252">
    <property type="term" value="F:serine-type endopeptidase activity"/>
    <property type="evidence" value="ECO:0007669"/>
    <property type="project" value="UniProtKB-UniRule"/>
</dbReference>
<dbReference type="STRING" id="180332.GCA_000797495_05093"/>
<protein>
    <recommendedName>
        <fullName evidence="5">Signal peptidase I</fullName>
        <ecNumber evidence="5">3.4.21.89</ecNumber>
    </recommendedName>
</protein>
<keyword evidence="3 6" id="KW-1133">Transmembrane helix</keyword>
<comment type="caution">
    <text evidence="8">The sequence shown here is derived from an EMBL/GenBank/DDBJ whole genome shotgun (WGS) entry which is preliminary data.</text>
</comment>
<dbReference type="RefSeq" id="WP_027295111.1">
    <property type="nucleotide sequence ID" value="NZ_JTGN01000002.1"/>
</dbReference>
<gene>
    <name evidence="8" type="primary">sipW</name>
    <name evidence="8" type="ORF">DSM106044_02917</name>
</gene>
<dbReference type="EMBL" id="QGQD01000057">
    <property type="protein sequence ID" value="TLD00249.1"/>
    <property type="molecule type" value="Genomic_DNA"/>
</dbReference>
<reference evidence="8 9" key="1">
    <citation type="journal article" date="2019" name="Anaerobe">
        <title>Detection of Robinsoniella peoriensis in multiple bone samples of a trauma patient.</title>
        <authorList>
            <person name="Schrottner P."/>
            <person name="Hartwich K."/>
            <person name="Bunk B."/>
            <person name="Schober I."/>
            <person name="Helbig S."/>
            <person name="Rudolph W.W."/>
            <person name="Gunzer F."/>
        </authorList>
    </citation>
    <scope>NUCLEOTIDE SEQUENCE [LARGE SCALE GENOMIC DNA]</scope>
    <source>
        <strain evidence="8 9">DSM 106044</strain>
    </source>
</reference>
<evidence type="ECO:0000256" key="5">
    <source>
        <dbReference type="NCBIfam" id="TIGR02228"/>
    </source>
</evidence>
<evidence type="ECO:0000259" key="7">
    <source>
        <dbReference type="Pfam" id="PF10502"/>
    </source>
</evidence>
<dbReference type="GO" id="GO:0016020">
    <property type="term" value="C:membrane"/>
    <property type="evidence" value="ECO:0007669"/>
    <property type="project" value="UniProtKB-SubCell"/>
</dbReference>
<keyword evidence="8" id="KW-0378">Hydrolase</keyword>